<comment type="caution">
    <text evidence="1">The sequence shown here is derived from an EMBL/GenBank/DDBJ whole genome shotgun (WGS) entry which is preliminary data.</text>
</comment>
<reference evidence="1 2" key="1">
    <citation type="submission" date="2013-02" db="EMBL/GenBank/DDBJ databases">
        <title>A novel strain isolated from Lonar lake, Maharashtra, India.</title>
        <authorList>
            <person name="Singh A."/>
        </authorList>
    </citation>
    <scope>NUCLEOTIDE SEQUENCE [LARGE SCALE GENOMIC DNA]</scope>
    <source>
        <strain evidence="1 2">AK24</strain>
    </source>
</reference>
<dbReference type="AlphaFoldDB" id="R7ZWA0"/>
<accession>R7ZWA0</accession>
<protein>
    <submittedName>
        <fullName evidence="1">Uncharacterized protein</fullName>
    </submittedName>
</protein>
<dbReference type="Proteomes" id="UP000013909">
    <property type="component" value="Unassembled WGS sequence"/>
</dbReference>
<evidence type="ECO:0000313" key="1">
    <source>
        <dbReference type="EMBL" id="EON78293.1"/>
    </source>
</evidence>
<gene>
    <name evidence="1" type="ORF">ADIS_1156</name>
</gene>
<proteinExistence type="predicted"/>
<evidence type="ECO:0000313" key="2">
    <source>
        <dbReference type="Proteomes" id="UP000013909"/>
    </source>
</evidence>
<sequence length="37" mass="4380">MQNLTQDRDVLRLSSTTKISPIENMIRWGIFIGYRLL</sequence>
<organism evidence="1 2">
    <name type="scientific">Lunatimonas lonarensis</name>
    <dbReference type="NCBI Taxonomy" id="1232681"/>
    <lineage>
        <taxon>Bacteria</taxon>
        <taxon>Pseudomonadati</taxon>
        <taxon>Bacteroidota</taxon>
        <taxon>Cytophagia</taxon>
        <taxon>Cytophagales</taxon>
        <taxon>Cyclobacteriaceae</taxon>
    </lineage>
</organism>
<keyword evidence="2" id="KW-1185">Reference proteome</keyword>
<dbReference type="EMBL" id="AQHR01000040">
    <property type="protein sequence ID" value="EON78293.1"/>
    <property type="molecule type" value="Genomic_DNA"/>
</dbReference>
<name>R7ZWA0_9BACT</name>